<dbReference type="EMBL" id="CAUYUJ010022326">
    <property type="protein sequence ID" value="CAK0910117.1"/>
    <property type="molecule type" value="Genomic_DNA"/>
</dbReference>
<keyword evidence="1" id="KW-0732">Signal</keyword>
<evidence type="ECO:0000256" key="1">
    <source>
        <dbReference type="SAM" id="SignalP"/>
    </source>
</evidence>
<gene>
    <name evidence="2" type="ORF">PCOR1329_LOCUS84368</name>
</gene>
<organism evidence="2 3">
    <name type="scientific">Prorocentrum cordatum</name>
    <dbReference type="NCBI Taxonomy" id="2364126"/>
    <lineage>
        <taxon>Eukaryota</taxon>
        <taxon>Sar</taxon>
        <taxon>Alveolata</taxon>
        <taxon>Dinophyceae</taxon>
        <taxon>Prorocentrales</taxon>
        <taxon>Prorocentraceae</taxon>
        <taxon>Prorocentrum</taxon>
    </lineage>
</organism>
<name>A0ABN9YBJ9_9DINO</name>
<sequence length="221" mass="24115">MLRSWPRSPSRAGLLLWMALPLAASRHAVAEEVDKNTHECIGGNVGICRCLLSHPRFKRDPDECNKSKEPDSLASSALVTAMEEPNSQCATMGLLVECSRNLDCYDQEVMERCLEVDSYNDGCDLECKESTTTETMTTVTSTSMTTTVTEVIMVDYSSTVLKFAMLFAACVLPLMPMVVCGCFPKAAAGCVETLRYRRSSSQKFQPLAGNRAAPAPTSAHP</sequence>
<feature type="signal peptide" evidence="1">
    <location>
        <begin position="1"/>
        <end position="30"/>
    </location>
</feature>
<dbReference type="Proteomes" id="UP001189429">
    <property type="component" value="Unassembled WGS sequence"/>
</dbReference>
<evidence type="ECO:0000313" key="2">
    <source>
        <dbReference type="EMBL" id="CAK0910117.1"/>
    </source>
</evidence>
<reference evidence="2" key="1">
    <citation type="submission" date="2023-10" db="EMBL/GenBank/DDBJ databases">
        <authorList>
            <person name="Chen Y."/>
            <person name="Shah S."/>
            <person name="Dougan E. K."/>
            <person name="Thang M."/>
            <person name="Chan C."/>
        </authorList>
    </citation>
    <scope>NUCLEOTIDE SEQUENCE [LARGE SCALE GENOMIC DNA]</scope>
</reference>
<accession>A0ABN9YBJ9</accession>
<proteinExistence type="predicted"/>
<feature type="chain" id="PRO_5045119489" evidence="1">
    <location>
        <begin position="31"/>
        <end position="221"/>
    </location>
</feature>
<comment type="caution">
    <text evidence="2">The sequence shown here is derived from an EMBL/GenBank/DDBJ whole genome shotgun (WGS) entry which is preliminary data.</text>
</comment>
<keyword evidence="3" id="KW-1185">Reference proteome</keyword>
<protein>
    <submittedName>
        <fullName evidence="2">Uncharacterized protein</fullName>
    </submittedName>
</protein>
<evidence type="ECO:0000313" key="3">
    <source>
        <dbReference type="Proteomes" id="UP001189429"/>
    </source>
</evidence>